<comment type="caution">
    <text evidence="1">The sequence shown here is derived from an EMBL/GenBank/DDBJ whole genome shotgun (WGS) entry which is preliminary data.</text>
</comment>
<name>A0A8S1QET6_PARPR</name>
<sequence>MTDLCKNCKHKQLRSRMIGKKFSSNILNQIQQIKSPRNIETPYINVIEYLQSIHQKKEDKPKEIILYHRLKTHTSKQKTEVQVDDAAQTTSRLDQFPLTQYIPRGAVANKIMSSAFYKMKRMCSYSREESKRKKIEIGPMFNQVSKYVQPMRPGTVRSVNSKIDERLGSTLISARQELLRHSKSEMHLRLPVSNKLSEVQSLMKRE</sequence>
<reference evidence="1" key="1">
    <citation type="submission" date="2021-01" db="EMBL/GenBank/DDBJ databases">
        <authorList>
            <consortium name="Genoscope - CEA"/>
            <person name="William W."/>
        </authorList>
    </citation>
    <scope>NUCLEOTIDE SEQUENCE</scope>
</reference>
<proteinExistence type="predicted"/>
<dbReference type="Proteomes" id="UP000688137">
    <property type="component" value="Unassembled WGS sequence"/>
</dbReference>
<protein>
    <submittedName>
        <fullName evidence="1">Uncharacterized protein</fullName>
    </submittedName>
</protein>
<organism evidence="1 2">
    <name type="scientific">Paramecium primaurelia</name>
    <dbReference type="NCBI Taxonomy" id="5886"/>
    <lineage>
        <taxon>Eukaryota</taxon>
        <taxon>Sar</taxon>
        <taxon>Alveolata</taxon>
        <taxon>Ciliophora</taxon>
        <taxon>Intramacronucleata</taxon>
        <taxon>Oligohymenophorea</taxon>
        <taxon>Peniculida</taxon>
        <taxon>Parameciidae</taxon>
        <taxon>Paramecium</taxon>
    </lineage>
</organism>
<evidence type="ECO:0000313" key="1">
    <source>
        <dbReference type="EMBL" id="CAD8113501.1"/>
    </source>
</evidence>
<evidence type="ECO:0000313" key="2">
    <source>
        <dbReference type="Proteomes" id="UP000688137"/>
    </source>
</evidence>
<dbReference type="AlphaFoldDB" id="A0A8S1QET6"/>
<accession>A0A8S1QET6</accession>
<keyword evidence="2" id="KW-1185">Reference proteome</keyword>
<gene>
    <name evidence="1" type="ORF">PPRIM_AZ9-3.1.T1550091</name>
</gene>
<dbReference type="OMA" id="HSKSEMH"/>
<dbReference type="EMBL" id="CAJJDM010000160">
    <property type="protein sequence ID" value="CAD8113501.1"/>
    <property type="molecule type" value="Genomic_DNA"/>
</dbReference>